<evidence type="ECO:0000259" key="14">
    <source>
        <dbReference type="Pfam" id="PF00593"/>
    </source>
</evidence>
<name>A0A4Q9QZM2_9GAMM</name>
<sequence length="793" mass="86283">MPAPNIHGRHPSPRRQTSKAGILRSCPGALAAFLLLPAITQAEAYADPPPEAVDAPYAAALEVVTVTSRKREELLQDVPLAITAYSGKELNERGVNDSRELFDTIPNLFFGRRASGLPPVPVIRGVYAAGNDPTIEPSVGFYVDGVYISSALQLDMSLLDIDSVEVLRGPQGTLYGKNTLSGAINIITRNPGDQPVANARVAYGNRSHLEASASVGGPLIEDKLLVKLTAARRKNDPFLYNNVLGRKVEHDDYTGALLSLRALPSDRLSVDLKLDTSRSRPSAGNAEAFSGSTAEYCRARPTGSQEPSGNCPAPWASNPFFAGHGYDFDEKAHNRVVSSDIESTNDQAAHGASLHAVYTGDYLELTSITSYRRFKDDITENRDGSAYPLLNRFGLDYDTRAYSQELRLTSVNNGALQWTLGLFGFKDERKLGMDTGSAAPGRPGLFNAGSASTPIFLDDFRETSRIESDSLAAFGQASYDFNDAWSLTLGARYTRENREISLLSDCDGFACPYFAFAPRGITPNEQKSSARENIFTPLATLSYRPVAHILTYLSASKGYKSGGYAPVFTFSVRPFDSEEVWNYEAGAKSSWLGGRLTANLAVFHMDWKDVQISSFTGSAGFLVQNAASVINQGIELEVSSRLSERFGIGGSYGFLDSHYDMPLAANSASRERRRPNSPRHSLNLYADYRYPLGGGWNLHARSDYSLKSGIIFRSDQVVGDRIQTGNSGLTQTYGLANARLGVESGDWGIHLWGKNLFDKNYYLSAGIFEGIGGGYYGIVGDPRSYGLELSVKL</sequence>
<dbReference type="Pfam" id="PF00593">
    <property type="entry name" value="TonB_dep_Rec_b-barrel"/>
    <property type="match status" value="1"/>
</dbReference>
<keyword evidence="2 11" id="KW-0813">Transport</keyword>
<comment type="similarity">
    <text evidence="11 12">Belongs to the TonB-dependent receptor family.</text>
</comment>
<keyword evidence="8 12" id="KW-0798">TonB box</keyword>
<keyword evidence="17" id="KW-1185">Reference proteome</keyword>
<comment type="caution">
    <text evidence="16">The sequence shown here is derived from an EMBL/GenBank/DDBJ whole genome shotgun (WGS) entry which is preliminary data.</text>
</comment>
<comment type="subcellular location">
    <subcellularLocation>
        <location evidence="1 11">Cell outer membrane</location>
        <topology evidence="1 11">Multi-pass membrane protein</topology>
    </subcellularLocation>
</comment>
<evidence type="ECO:0000256" key="11">
    <source>
        <dbReference type="PROSITE-ProRule" id="PRU01360"/>
    </source>
</evidence>
<accession>A0A4Q9QZM2</accession>
<evidence type="ECO:0000259" key="15">
    <source>
        <dbReference type="Pfam" id="PF07715"/>
    </source>
</evidence>
<evidence type="ECO:0000313" key="16">
    <source>
        <dbReference type="EMBL" id="TBU90067.1"/>
    </source>
</evidence>
<gene>
    <name evidence="16" type="ORF">DNJ96_17060</name>
</gene>
<evidence type="ECO:0000256" key="4">
    <source>
        <dbReference type="ARBA" id="ARBA00022496"/>
    </source>
</evidence>
<dbReference type="GO" id="GO:0006826">
    <property type="term" value="P:iron ion transport"/>
    <property type="evidence" value="ECO:0007669"/>
    <property type="project" value="UniProtKB-KW"/>
</dbReference>
<evidence type="ECO:0000256" key="8">
    <source>
        <dbReference type="ARBA" id="ARBA00023077"/>
    </source>
</evidence>
<dbReference type="PANTHER" id="PTHR32552:SF81">
    <property type="entry name" value="TONB-DEPENDENT OUTER MEMBRANE RECEPTOR"/>
    <property type="match status" value="1"/>
</dbReference>
<dbReference type="GO" id="GO:0009279">
    <property type="term" value="C:cell outer membrane"/>
    <property type="evidence" value="ECO:0007669"/>
    <property type="project" value="UniProtKB-SubCell"/>
</dbReference>
<dbReference type="SUPFAM" id="SSF56935">
    <property type="entry name" value="Porins"/>
    <property type="match status" value="1"/>
</dbReference>
<dbReference type="Gene3D" id="2.40.170.20">
    <property type="entry name" value="TonB-dependent receptor, beta-barrel domain"/>
    <property type="match status" value="1"/>
</dbReference>
<evidence type="ECO:0000256" key="6">
    <source>
        <dbReference type="ARBA" id="ARBA00023004"/>
    </source>
</evidence>
<keyword evidence="10 11" id="KW-0998">Cell outer membrane</keyword>
<dbReference type="InterPro" id="IPR012910">
    <property type="entry name" value="Plug_dom"/>
</dbReference>
<feature type="domain" description="TonB-dependent receptor-like beta-barrel" evidence="14">
    <location>
        <begin position="344"/>
        <end position="756"/>
    </location>
</feature>
<dbReference type="PROSITE" id="PS52016">
    <property type="entry name" value="TONB_DEPENDENT_REC_3"/>
    <property type="match status" value="1"/>
</dbReference>
<evidence type="ECO:0000256" key="12">
    <source>
        <dbReference type="RuleBase" id="RU003357"/>
    </source>
</evidence>
<keyword evidence="13" id="KW-0732">Signal</keyword>
<dbReference type="PANTHER" id="PTHR32552">
    <property type="entry name" value="FERRICHROME IRON RECEPTOR-RELATED"/>
    <property type="match status" value="1"/>
</dbReference>
<evidence type="ECO:0000256" key="10">
    <source>
        <dbReference type="ARBA" id="ARBA00023237"/>
    </source>
</evidence>
<reference evidence="16 17" key="1">
    <citation type="submission" date="2018-06" db="EMBL/GenBank/DDBJ databases">
        <title>Three novel Pseudomonas species isolated from symptomatic oak.</title>
        <authorList>
            <person name="Bueno-Gonzalez V."/>
            <person name="Brady C."/>
        </authorList>
    </citation>
    <scope>NUCLEOTIDE SEQUENCE [LARGE SCALE GENOMIC DNA]</scope>
    <source>
        <strain evidence="16 17">P17C</strain>
    </source>
</reference>
<evidence type="ECO:0000256" key="13">
    <source>
        <dbReference type="SAM" id="SignalP"/>
    </source>
</evidence>
<keyword evidence="6" id="KW-0408">Iron</keyword>
<evidence type="ECO:0008006" key="18">
    <source>
        <dbReference type="Google" id="ProtNLM"/>
    </source>
</evidence>
<protein>
    <recommendedName>
        <fullName evidence="18">TonB-dependent receptor</fullName>
    </recommendedName>
</protein>
<dbReference type="AlphaFoldDB" id="A0A4Q9QZM2"/>
<keyword evidence="9 11" id="KW-0472">Membrane</keyword>
<evidence type="ECO:0000256" key="2">
    <source>
        <dbReference type="ARBA" id="ARBA00022448"/>
    </source>
</evidence>
<dbReference type="Proteomes" id="UP000292639">
    <property type="component" value="Unassembled WGS sequence"/>
</dbReference>
<dbReference type="Pfam" id="PF07715">
    <property type="entry name" value="Plug"/>
    <property type="match status" value="1"/>
</dbReference>
<evidence type="ECO:0000256" key="1">
    <source>
        <dbReference type="ARBA" id="ARBA00004571"/>
    </source>
</evidence>
<dbReference type="InterPro" id="IPR036942">
    <property type="entry name" value="Beta-barrel_TonB_sf"/>
</dbReference>
<evidence type="ECO:0000313" key="17">
    <source>
        <dbReference type="Proteomes" id="UP000292639"/>
    </source>
</evidence>
<dbReference type="InterPro" id="IPR039426">
    <property type="entry name" value="TonB-dep_rcpt-like"/>
</dbReference>
<keyword evidence="5 11" id="KW-0812">Transmembrane</keyword>
<proteinExistence type="inferred from homology"/>
<dbReference type="EMBL" id="QJUP01000031">
    <property type="protein sequence ID" value="TBU90067.1"/>
    <property type="molecule type" value="Genomic_DNA"/>
</dbReference>
<evidence type="ECO:0000256" key="5">
    <source>
        <dbReference type="ARBA" id="ARBA00022692"/>
    </source>
</evidence>
<keyword evidence="3 11" id="KW-1134">Transmembrane beta strand</keyword>
<evidence type="ECO:0000256" key="7">
    <source>
        <dbReference type="ARBA" id="ARBA00023065"/>
    </source>
</evidence>
<keyword evidence="7" id="KW-0406">Ion transport</keyword>
<feature type="domain" description="TonB-dependent receptor plug" evidence="15">
    <location>
        <begin position="75"/>
        <end position="183"/>
    </location>
</feature>
<feature type="signal peptide" evidence="13">
    <location>
        <begin position="1"/>
        <end position="44"/>
    </location>
</feature>
<keyword evidence="4" id="KW-0410">Iron transport</keyword>
<dbReference type="InterPro" id="IPR000531">
    <property type="entry name" value="Beta-barrel_TonB"/>
</dbReference>
<organism evidence="16 17">
    <name type="scientific">Stutzerimonas kirkiae</name>
    <dbReference type="NCBI Taxonomy" id="2211392"/>
    <lineage>
        <taxon>Bacteria</taxon>
        <taxon>Pseudomonadati</taxon>
        <taxon>Pseudomonadota</taxon>
        <taxon>Gammaproteobacteria</taxon>
        <taxon>Pseudomonadales</taxon>
        <taxon>Pseudomonadaceae</taxon>
        <taxon>Stutzerimonas</taxon>
    </lineage>
</organism>
<evidence type="ECO:0000256" key="9">
    <source>
        <dbReference type="ARBA" id="ARBA00023136"/>
    </source>
</evidence>
<feature type="chain" id="PRO_5020936505" description="TonB-dependent receptor" evidence="13">
    <location>
        <begin position="45"/>
        <end position="793"/>
    </location>
</feature>
<evidence type="ECO:0000256" key="3">
    <source>
        <dbReference type="ARBA" id="ARBA00022452"/>
    </source>
</evidence>